<dbReference type="Gene3D" id="1.10.287.700">
    <property type="entry name" value="Helix hairpin bin"/>
    <property type="match status" value="1"/>
</dbReference>
<feature type="region of interest" description="Disordered" evidence="1">
    <location>
        <begin position="228"/>
        <end position="247"/>
    </location>
</feature>
<keyword evidence="2" id="KW-0732">Signal</keyword>
<keyword evidence="4" id="KW-1185">Reference proteome</keyword>
<feature type="compositionally biased region" description="Basic and acidic residues" evidence="1">
    <location>
        <begin position="58"/>
        <end position="80"/>
    </location>
</feature>
<protein>
    <recommendedName>
        <fullName evidence="5">Late embryogenesis abundant protein D-29</fullName>
    </recommendedName>
</protein>
<dbReference type="Proteomes" id="UP000257109">
    <property type="component" value="Unassembled WGS sequence"/>
</dbReference>
<dbReference type="AlphaFoldDB" id="A0A371GJ60"/>
<feature type="region of interest" description="Disordered" evidence="1">
    <location>
        <begin position="341"/>
        <end position="363"/>
    </location>
</feature>
<evidence type="ECO:0000313" key="3">
    <source>
        <dbReference type="EMBL" id="RDX90587.1"/>
    </source>
</evidence>
<feature type="non-terminal residue" evidence="3">
    <location>
        <position position="1"/>
    </location>
</feature>
<evidence type="ECO:0000256" key="2">
    <source>
        <dbReference type="SAM" id="SignalP"/>
    </source>
</evidence>
<evidence type="ECO:0000256" key="1">
    <source>
        <dbReference type="SAM" id="MobiDB-lite"/>
    </source>
</evidence>
<accession>A0A371GJ60</accession>
<evidence type="ECO:0000313" key="4">
    <source>
        <dbReference type="Proteomes" id="UP000257109"/>
    </source>
</evidence>
<gene>
    <name evidence="3" type="ORF">CR513_27533</name>
</gene>
<dbReference type="PANTHER" id="PTHR47372">
    <property type="entry name" value="DAUER UP-REGULATED-RELATED"/>
    <property type="match status" value="1"/>
</dbReference>
<dbReference type="EMBL" id="QJKJ01005357">
    <property type="protein sequence ID" value="RDX90587.1"/>
    <property type="molecule type" value="Genomic_DNA"/>
</dbReference>
<dbReference type="OrthoDB" id="20872at2759"/>
<dbReference type="STRING" id="157652.A0A371GJ60"/>
<name>A0A371GJ60_MUCPR</name>
<comment type="caution">
    <text evidence="3">The sequence shown here is derived from an EMBL/GenBank/DDBJ whole genome shotgun (WGS) entry which is preliminary data.</text>
</comment>
<feature type="compositionally biased region" description="Low complexity" evidence="1">
    <location>
        <begin position="88"/>
        <end position="97"/>
    </location>
</feature>
<evidence type="ECO:0008006" key="5">
    <source>
        <dbReference type="Google" id="ProtNLM"/>
    </source>
</evidence>
<dbReference type="PANTHER" id="PTHR47372:SF33">
    <property type="entry name" value="LATE EMBRYOGENESIS ABUNDANT (LEA) PROTEIN-RELATED"/>
    <property type="match status" value="1"/>
</dbReference>
<dbReference type="Gene3D" id="6.10.140.1430">
    <property type="match status" value="1"/>
</dbReference>
<organism evidence="3 4">
    <name type="scientific">Mucuna pruriens</name>
    <name type="common">Velvet bean</name>
    <name type="synonym">Dolichos pruriens</name>
    <dbReference type="NCBI Taxonomy" id="157652"/>
    <lineage>
        <taxon>Eukaryota</taxon>
        <taxon>Viridiplantae</taxon>
        <taxon>Streptophyta</taxon>
        <taxon>Embryophyta</taxon>
        <taxon>Tracheophyta</taxon>
        <taxon>Spermatophyta</taxon>
        <taxon>Magnoliopsida</taxon>
        <taxon>eudicotyledons</taxon>
        <taxon>Gunneridae</taxon>
        <taxon>Pentapetalae</taxon>
        <taxon>rosids</taxon>
        <taxon>fabids</taxon>
        <taxon>Fabales</taxon>
        <taxon>Fabaceae</taxon>
        <taxon>Papilionoideae</taxon>
        <taxon>50 kb inversion clade</taxon>
        <taxon>NPAAA clade</taxon>
        <taxon>indigoferoid/millettioid clade</taxon>
        <taxon>Phaseoleae</taxon>
        <taxon>Mucuna</taxon>
    </lineage>
</organism>
<proteinExistence type="predicted"/>
<reference evidence="3" key="1">
    <citation type="submission" date="2018-05" db="EMBL/GenBank/DDBJ databases">
        <title>Draft genome of Mucuna pruriens seed.</title>
        <authorList>
            <person name="Nnadi N.E."/>
            <person name="Vos R."/>
            <person name="Hasami M.H."/>
            <person name="Devisetty U.K."/>
            <person name="Aguiy J.C."/>
        </authorList>
    </citation>
    <scope>NUCLEOTIDE SEQUENCE [LARGE SCALE GENOMIC DNA]</scope>
    <source>
        <strain evidence="3">JCA_2017</strain>
    </source>
</reference>
<feature type="region of interest" description="Disordered" evidence="1">
    <location>
        <begin position="56"/>
        <end position="127"/>
    </location>
</feature>
<sequence length="363" mass="39495">MGSTKLLLLLVFLAVCVGTSRPLSDDAVEDAKQFAARDTKEETQSWIDWAHGKFSKSFRSDEDPGKQATKDLKDKAEDTASRATETMKSAASGASEYASEKATDAKEAISEAVAQGRDKAKAQATYGAGDREVDVIKMPSDSINRAKDTMADTYEDAKQKMQTASDKASSMAHNVKDNMAESMEYGRDKAGNVYDQGKQKMNMASDTASEKFYDAKDKASDVYDEAKNKINDHMTSDNANDESTKQRMEMAAQGIYDAKNKVKIAMGCGGDKAVDAFEEAKERMSMAGDKANDVKDNMGEKIGYGRDKVAETFDQAEREVGEAYAVAKDTMTEKAKAKYEAAKEKASDATGDLGAKLRNNPDL</sequence>
<feature type="compositionally biased region" description="Basic and acidic residues" evidence="1">
    <location>
        <begin position="98"/>
        <end position="109"/>
    </location>
</feature>
<feature type="chain" id="PRO_5017067720" description="Late embryogenesis abundant protein D-29" evidence="2">
    <location>
        <begin position="23"/>
        <end position="363"/>
    </location>
</feature>
<feature type="signal peptide" evidence="2">
    <location>
        <begin position="1"/>
        <end position="22"/>
    </location>
</feature>